<feature type="compositionally biased region" description="Acidic residues" evidence="9">
    <location>
        <begin position="18"/>
        <end position="40"/>
    </location>
</feature>
<evidence type="ECO:0000256" key="9">
    <source>
        <dbReference type="SAM" id="MobiDB-lite"/>
    </source>
</evidence>
<dbReference type="GO" id="GO:0005634">
    <property type="term" value="C:nucleus"/>
    <property type="evidence" value="ECO:0007669"/>
    <property type="project" value="UniProtKB-SubCell"/>
</dbReference>
<feature type="domain" description="C3H1-type" evidence="10">
    <location>
        <begin position="72"/>
        <end position="91"/>
    </location>
</feature>
<evidence type="ECO:0000313" key="13">
    <source>
        <dbReference type="Proteomes" id="UP001228049"/>
    </source>
</evidence>
<dbReference type="Proteomes" id="UP001228049">
    <property type="component" value="Unassembled WGS sequence"/>
</dbReference>
<dbReference type="Pfam" id="PF02825">
    <property type="entry name" value="WWE"/>
    <property type="match status" value="5"/>
</dbReference>
<feature type="domain" description="WWE" evidence="11">
    <location>
        <begin position="624"/>
        <end position="705"/>
    </location>
</feature>
<dbReference type="EMBL" id="JASDAP010000001">
    <property type="protein sequence ID" value="KAK1906213.1"/>
    <property type="molecule type" value="Genomic_DNA"/>
</dbReference>
<comment type="similarity">
    <text evidence="7">Belongs to the ARTD/PARP family.</text>
</comment>
<reference evidence="12" key="1">
    <citation type="submission" date="2023-04" db="EMBL/GenBank/DDBJ databases">
        <title>Chromosome-level genome of Chaenocephalus aceratus.</title>
        <authorList>
            <person name="Park H."/>
        </authorList>
    </citation>
    <scope>NUCLEOTIDE SEQUENCE</scope>
    <source>
        <strain evidence="12">DE</strain>
        <tissue evidence="12">Muscle</tissue>
    </source>
</reference>
<comment type="pathway">
    <text evidence="2">Protein modification; protein ubiquitination.</text>
</comment>
<feature type="domain" description="WWE" evidence="11">
    <location>
        <begin position="277"/>
        <end position="363"/>
    </location>
</feature>
<dbReference type="SMART" id="SM00356">
    <property type="entry name" value="ZnF_C3H1"/>
    <property type="match status" value="1"/>
</dbReference>
<feature type="region of interest" description="Disordered" evidence="9">
    <location>
        <begin position="1"/>
        <end position="41"/>
    </location>
</feature>
<proteinExistence type="inferred from homology"/>
<evidence type="ECO:0000256" key="4">
    <source>
        <dbReference type="ARBA" id="ARBA00022771"/>
    </source>
</evidence>
<dbReference type="InterPro" id="IPR051712">
    <property type="entry name" value="ARTD-AVP"/>
</dbReference>
<evidence type="ECO:0000259" key="10">
    <source>
        <dbReference type="PROSITE" id="PS50103"/>
    </source>
</evidence>
<feature type="domain" description="WWE" evidence="11">
    <location>
        <begin position="175"/>
        <end position="265"/>
    </location>
</feature>
<feature type="domain" description="WWE" evidence="11">
    <location>
        <begin position="538"/>
        <end position="620"/>
    </location>
</feature>
<dbReference type="InterPro" id="IPR004170">
    <property type="entry name" value="WWE_dom"/>
</dbReference>
<dbReference type="PANTHER" id="PTHR45740:SF14">
    <property type="entry name" value="NOVEL PROTEIN"/>
    <property type="match status" value="1"/>
</dbReference>
<evidence type="ECO:0000256" key="5">
    <source>
        <dbReference type="ARBA" id="ARBA00022833"/>
    </source>
</evidence>
<gene>
    <name evidence="12" type="ORF">KUDE01_008615</name>
</gene>
<feature type="domain" description="C3H1-type" evidence="10">
    <location>
        <begin position="49"/>
        <end position="71"/>
    </location>
</feature>
<organism evidence="12 13">
    <name type="scientific">Dissostichus eleginoides</name>
    <name type="common">Patagonian toothfish</name>
    <name type="synonym">Dissostichus amissus</name>
    <dbReference type="NCBI Taxonomy" id="100907"/>
    <lineage>
        <taxon>Eukaryota</taxon>
        <taxon>Metazoa</taxon>
        <taxon>Chordata</taxon>
        <taxon>Craniata</taxon>
        <taxon>Vertebrata</taxon>
        <taxon>Euteleostomi</taxon>
        <taxon>Actinopterygii</taxon>
        <taxon>Neopterygii</taxon>
        <taxon>Teleostei</taxon>
        <taxon>Neoteleostei</taxon>
        <taxon>Acanthomorphata</taxon>
        <taxon>Eupercaria</taxon>
        <taxon>Perciformes</taxon>
        <taxon>Notothenioidei</taxon>
        <taxon>Nototheniidae</taxon>
        <taxon>Dissostichus</taxon>
    </lineage>
</organism>
<dbReference type="InterPro" id="IPR018123">
    <property type="entry name" value="WWE-dom_subgr"/>
</dbReference>
<dbReference type="SMART" id="SM00678">
    <property type="entry name" value="WWE"/>
    <property type="match status" value="3"/>
</dbReference>
<dbReference type="InterPro" id="IPR000571">
    <property type="entry name" value="Znf_CCCH"/>
</dbReference>
<dbReference type="Pfam" id="PF23466">
    <property type="entry name" value="WWE_4"/>
    <property type="match status" value="2"/>
</dbReference>
<dbReference type="SUPFAM" id="SSF117839">
    <property type="entry name" value="WWE domain"/>
    <property type="match status" value="5"/>
</dbReference>
<sequence>MASAYLADEEKPSSDPESSSEAESDASEVSDSDSDSDEGDAFQLNVKGPCKYYNKGRCRDGERCSFQHVCQFALTGSCRYGSKCKLNHPTDGVEPSGASNRDSGQSTSSGEEDSKLTDGRFYQWQLDDGNGWMDVANDHILEAQYSLPHCKGIKIYNTPYGAVSIDFRRMRLDGKSLRVRRLDDANTVWIWYCTLGRKWIKYGDKDSKGHPSPVKISDIENKYQSNPTSSFTFNVGAKTFEIKFREMRQVSKKKKRRVTRRPLFRQQPAGAQASQAPLAFQNLSVGSEPQWQFEGNSGAWHVFKHRRGTSTECSVISDEIERKYQRNPQSSMNFNVKGETYKLDFAAMIQTNLNTKRSRKIRRVLENADEMNHWQETAVKHYEWQLSNGHLWLPIDNDHLIETHYCQPGAKGITINFSHMKVFIDFDTLLTQNVDLKVQRLSFLTQGQTEDVGWYFRDDRLWRELGSQSSNMQSSSISSGDVERQFTLNPRGSFNFTVGSSSYSLDFSTMTQTNCVTGLLRNLRRRPKLTSNAGSRSSTSASSSQLTDGGYRWEFMGDEGIWTEYNAHVCSFDSAALERQYQLNPQGQLPFKIRRFSYRLDFSSMSQVNCTIGTRRAVRRTADDGSQQDSSLGTSPRWQFQDIGGIWKDYSNSKSSISSQDIERQYQQTPSGSMKFTANRFSYELNFSAMTQKNMSTTTTRSVRRLTQ</sequence>
<feature type="compositionally biased region" description="Polar residues" evidence="9">
    <location>
        <begin position="97"/>
        <end position="109"/>
    </location>
</feature>
<dbReference type="InterPro" id="IPR037197">
    <property type="entry name" value="WWE_dom_sf"/>
</dbReference>
<dbReference type="InterPro" id="IPR036855">
    <property type="entry name" value="Znf_CCCH_sf"/>
</dbReference>
<keyword evidence="6" id="KW-0539">Nucleus</keyword>
<comment type="caution">
    <text evidence="12">The sequence shown here is derived from an EMBL/GenBank/DDBJ whole genome shotgun (WGS) entry which is preliminary data.</text>
</comment>
<dbReference type="Gene3D" id="3.30.720.50">
    <property type="match status" value="5"/>
</dbReference>
<dbReference type="SUPFAM" id="SSF90229">
    <property type="entry name" value="CCCH zinc finger"/>
    <property type="match status" value="1"/>
</dbReference>
<feature type="domain" description="WWE" evidence="11">
    <location>
        <begin position="440"/>
        <end position="525"/>
    </location>
</feature>
<dbReference type="PROSITE" id="PS50103">
    <property type="entry name" value="ZF_C3H1"/>
    <property type="match status" value="2"/>
</dbReference>
<evidence type="ECO:0000256" key="1">
    <source>
        <dbReference type="ARBA" id="ARBA00004123"/>
    </source>
</evidence>
<protein>
    <submittedName>
        <fullName evidence="12">Zinc finger CCCH-type antiviral protein 1</fullName>
    </submittedName>
</protein>
<evidence type="ECO:0000256" key="7">
    <source>
        <dbReference type="ARBA" id="ARBA00024347"/>
    </source>
</evidence>
<evidence type="ECO:0000256" key="2">
    <source>
        <dbReference type="ARBA" id="ARBA00004906"/>
    </source>
</evidence>
<dbReference type="GO" id="GO:0008270">
    <property type="term" value="F:zinc ion binding"/>
    <property type="evidence" value="ECO:0007669"/>
    <property type="project" value="UniProtKB-KW"/>
</dbReference>
<dbReference type="PROSITE" id="PS50918">
    <property type="entry name" value="WWE"/>
    <property type="match status" value="5"/>
</dbReference>
<keyword evidence="3 8" id="KW-0479">Metal-binding</keyword>
<dbReference type="AlphaFoldDB" id="A0AAD9FHL7"/>
<keyword evidence="5 8" id="KW-0862">Zinc</keyword>
<name>A0AAD9FHL7_DISEL</name>
<dbReference type="PANTHER" id="PTHR45740">
    <property type="entry name" value="POLY [ADP-RIBOSE] POLYMERASE"/>
    <property type="match status" value="1"/>
</dbReference>
<feature type="zinc finger region" description="C3H1-type" evidence="8">
    <location>
        <begin position="72"/>
        <end position="91"/>
    </location>
</feature>
<dbReference type="GO" id="GO:0003950">
    <property type="term" value="F:NAD+ poly-ADP-ribosyltransferase activity"/>
    <property type="evidence" value="ECO:0007669"/>
    <property type="project" value="TreeGrafter"/>
</dbReference>
<feature type="zinc finger region" description="C3H1-type" evidence="8">
    <location>
        <begin position="49"/>
        <end position="71"/>
    </location>
</feature>
<evidence type="ECO:0000256" key="6">
    <source>
        <dbReference type="ARBA" id="ARBA00023242"/>
    </source>
</evidence>
<keyword evidence="4 8" id="KW-0863">Zinc-finger</keyword>
<accession>A0AAD9FHL7</accession>
<dbReference type="GO" id="GO:1990404">
    <property type="term" value="F:NAD+-protein mono-ADP-ribosyltransferase activity"/>
    <property type="evidence" value="ECO:0007669"/>
    <property type="project" value="TreeGrafter"/>
</dbReference>
<comment type="subcellular location">
    <subcellularLocation>
        <location evidence="1">Nucleus</location>
    </subcellularLocation>
</comment>
<feature type="region of interest" description="Disordered" evidence="9">
    <location>
        <begin position="89"/>
        <end position="115"/>
    </location>
</feature>
<evidence type="ECO:0000259" key="11">
    <source>
        <dbReference type="PROSITE" id="PS50918"/>
    </source>
</evidence>
<evidence type="ECO:0000256" key="8">
    <source>
        <dbReference type="PROSITE-ProRule" id="PRU00723"/>
    </source>
</evidence>
<evidence type="ECO:0000313" key="12">
    <source>
        <dbReference type="EMBL" id="KAK1906213.1"/>
    </source>
</evidence>
<keyword evidence="13" id="KW-1185">Reference proteome</keyword>
<evidence type="ECO:0000256" key="3">
    <source>
        <dbReference type="ARBA" id="ARBA00022723"/>
    </source>
</evidence>